<dbReference type="EMBL" id="LCRB01000004">
    <property type="protein sequence ID" value="KKW26560.1"/>
    <property type="molecule type" value="Genomic_DNA"/>
</dbReference>
<accession>A0A0G1X6T6</accession>
<proteinExistence type="predicted"/>
<name>A0A0G1X6T6_UNCK3</name>
<sequence>MLTCELSVNGRPVGKMTVRRMDQMDEEGNFVYFYSVQTSDGSLGRSGLVWHDLRDGIWALVQRVIEISHPENWFPGPDKKEG</sequence>
<dbReference type="AlphaFoldDB" id="A0A0G1X6T6"/>
<dbReference type="Proteomes" id="UP000034913">
    <property type="component" value="Unassembled WGS sequence"/>
</dbReference>
<organism evidence="1 2">
    <name type="scientific">candidate division Kazan bacterium GW2011_GWB1_52_7</name>
    <dbReference type="NCBI Taxonomy" id="1620414"/>
    <lineage>
        <taxon>Bacteria</taxon>
        <taxon>Bacteria division Kazan-3B-28</taxon>
    </lineage>
</organism>
<evidence type="ECO:0000313" key="1">
    <source>
        <dbReference type="EMBL" id="KKW26560.1"/>
    </source>
</evidence>
<comment type="caution">
    <text evidence="1">The sequence shown here is derived from an EMBL/GenBank/DDBJ whole genome shotgun (WGS) entry which is preliminary data.</text>
</comment>
<evidence type="ECO:0000313" key="2">
    <source>
        <dbReference type="Proteomes" id="UP000034913"/>
    </source>
</evidence>
<protein>
    <submittedName>
        <fullName evidence="1">Uncharacterized protein</fullName>
    </submittedName>
</protein>
<reference evidence="1 2" key="1">
    <citation type="journal article" date="2015" name="Nature">
        <title>rRNA introns, odd ribosomes, and small enigmatic genomes across a large radiation of phyla.</title>
        <authorList>
            <person name="Brown C.T."/>
            <person name="Hug L.A."/>
            <person name="Thomas B.C."/>
            <person name="Sharon I."/>
            <person name="Castelle C.J."/>
            <person name="Singh A."/>
            <person name="Wilkins M.J."/>
            <person name="Williams K.H."/>
            <person name="Banfield J.F."/>
        </authorList>
    </citation>
    <scope>NUCLEOTIDE SEQUENCE [LARGE SCALE GENOMIC DNA]</scope>
</reference>
<gene>
    <name evidence="1" type="ORF">VF00_C0004G0004</name>
</gene>